<keyword evidence="9" id="KW-1185">Reference proteome</keyword>
<dbReference type="PANTHER" id="PTHR11662">
    <property type="entry name" value="SOLUTE CARRIER FAMILY 17"/>
    <property type="match status" value="1"/>
</dbReference>
<dbReference type="GO" id="GO:0005326">
    <property type="term" value="F:neurotransmitter transmembrane transporter activity"/>
    <property type="evidence" value="ECO:0007669"/>
    <property type="project" value="TreeGrafter"/>
</dbReference>
<evidence type="ECO:0000256" key="5">
    <source>
        <dbReference type="SAM" id="MobiDB-lite"/>
    </source>
</evidence>
<protein>
    <submittedName>
        <fullName evidence="8">Vesicular glutamate transporter 2</fullName>
    </submittedName>
</protein>
<dbReference type="CDD" id="cd17382">
    <property type="entry name" value="MFS_SLC17A6_7_8_VGluT"/>
    <property type="match status" value="1"/>
</dbReference>
<dbReference type="FunFam" id="1.20.1250.20:FF:000004">
    <property type="entry name" value="vesicular glutamate transporter 2 isoform X1"/>
    <property type="match status" value="1"/>
</dbReference>
<keyword evidence="2 6" id="KW-0812">Transmembrane</keyword>
<dbReference type="InterPro" id="IPR020846">
    <property type="entry name" value="MFS_dom"/>
</dbReference>
<dbReference type="InterPro" id="IPR036259">
    <property type="entry name" value="MFS_trans_sf"/>
</dbReference>
<feature type="transmembrane region" description="Helical" evidence="6">
    <location>
        <begin position="220"/>
        <end position="243"/>
    </location>
</feature>
<dbReference type="InterPro" id="IPR050382">
    <property type="entry name" value="MFS_Na/Anion_cotransporter"/>
</dbReference>
<dbReference type="PANTHER" id="PTHR11662:SF456">
    <property type="entry name" value="VESICULAR GLUTAMATE TRANSPORTER, ISOFORM A"/>
    <property type="match status" value="1"/>
</dbReference>
<feature type="region of interest" description="Disordered" evidence="5">
    <location>
        <begin position="617"/>
        <end position="648"/>
    </location>
</feature>
<reference evidence="9" key="1">
    <citation type="submission" date="2017-01" db="EMBL/GenBank/DDBJ databases">
        <title>Comparative genomics of anhydrobiosis in the tardigrade Hypsibius dujardini.</title>
        <authorList>
            <person name="Yoshida Y."/>
            <person name="Koutsovoulos G."/>
            <person name="Laetsch D."/>
            <person name="Stevens L."/>
            <person name="Kumar S."/>
            <person name="Horikawa D."/>
            <person name="Ishino K."/>
            <person name="Komine S."/>
            <person name="Tomita M."/>
            <person name="Blaxter M."/>
            <person name="Arakawa K."/>
        </authorList>
    </citation>
    <scope>NUCLEOTIDE SEQUENCE [LARGE SCALE GENOMIC DNA]</scope>
    <source>
        <strain evidence="9">Z151</strain>
    </source>
</reference>
<accession>A0A1W0XEL4</accession>
<feature type="region of interest" description="Disordered" evidence="5">
    <location>
        <begin position="545"/>
        <end position="571"/>
    </location>
</feature>
<feature type="transmembrane region" description="Helical" evidence="6">
    <location>
        <begin position="485"/>
        <end position="505"/>
    </location>
</feature>
<comment type="subcellular location">
    <subcellularLocation>
        <location evidence="1">Membrane</location>
        <topology evidence="1">Multi-pass membrane protein</topology>
    </subcellularLocation>
</comment>
<sequence>MSDFVELDSSYGHGGHGGGRSISQVDRIKERLLSTSKDAGSAAKYHFKRVFGKGQDEKTLLKDGEYDPEGDEPLEYRGPSHMFTEEQIAQQKRLLIQPECPYCCKCCNVTKRYAVALLSGLGFLILFGIRCNMGVAIIAMVSNRTISTVTGAVLKPEFDWDAQTTGIVESSFFWGYLITQIPGGYLASKYPANRVFGLAIFASSCMNLLIPAAAKMHFGVVMIIKILQGLVEGVTYPACHGIWRHWAPPLERSRLATIAFCGSYAGAVLGLPLSGILTEFVGWQTSFYFYGAVGMLWYILWYFFCFETPATHPTITQAERIYIEESIGEAGPVRAGPMTFAMTPWRKFFTSMPVWAIIVANFCRSWTFYLLLISQPLYFNNVFGYKISASGTLGALPHLLMSIIVPFGGMLADWLRRRYWSTTTVRKVFNCGGFGGEAIFLLVVAYSRNQAVAITALIVAVGCSGFAISGFNVNHLDIAPRYASILMGLSNGVGTLSGLICPIVTESLTTHQSAEEWEKVFLIAAVIHICGVIFYGIFASGEKQPWADPPDDETNGWHPNPQQGASYVDPSLTYSSDAKRGTYGAVQDNGGNYQDNTHSYYATQKFGVQDPLAEEAETNGYGNGAWARSDQQYQTSNYPTNRAGFRNY</sequence>
<dbReference type="InterPro" id="IPR011701">
    <property type="entry name" value="MFS"/>
</dbReference>
<dbReference type="PROSITE" id="PS50850">
    <property type="entry name" value="MFS"/>
    <property type="match status" value="1"/>
</dbReference>
<feature type="transmembrane region" description="Helical" evidence="6">
    <location>
        <begin position="255"/>
        <end position="275"/>
    </location>
</feature>
<evidence type="ECO:0000259" key="7">
    <source>
        <dbReference type="PROSITE" id="PS50850"/>
    </source>
</evidence>
<gene>
    <name evidence="8" type="ORF">BV898_00061</name>
</gene>
<feature type="transmembrane region" description="Helical" evidence="6">
    <location>
        <begin position="354"/>
        <end position="375"/>
    </location>
</feature>
<dbReference type="Gene3D" id="1.20.1250.20">
    <property type="entry name" value="MFS general substrate transporter like domains"/>
    <property type="match status" value="2"/>
</dbReference>
<evidence type="ECO:0000256" key="1">
    <source>
        <dbReference type="ARBA" id="ARBA00004141"/>
    </source>
</evidence>
<feature type="transmembrane region" description="Helical" evidence="6">
    <location>
        <begin position="452"/>
        <end position="473"/>
    </location>
</feature>
<feature type="transmembrane region" description="Helical" evidence="6">
    <location>
        <begin position="113"/>
        <end position="141"/>
    </location>
</feature>
<evidence type="ECO:0000256" key="4">
    <source>
        <dbReference type="ARBA" id="ARBA00023136"/>
    </source>
</evidence>
<dbReference type="GO" id="GO:0060076">
    <property type="term" value="C:excitatory synapse"/>
    <property type="evidence" value="ECO:0007669"/>
    <property type="project" value="TreeGrafter"/>
</dbReference>
<dbReference type="OrthoDB" id="2985014at2759"/>
<dbReference type="SUPFAM" id="SSF103473">
    <property type="entry name" value="MFS general substrate transporter"/>
    <property type="match status" value="1"/>
</dbReference>
<evidence type="ECO:0000256" key="6">
    <source>
        <dbReference type="SAM" id="Phobius"/>
    </source>
</evidence>
<dbReference type="Pfam" id="PF07690">
    <property type="entry name" value="MFS_1"/>
    <property type="match status" value="1"/>
</dbReference>
<dbReference type="EMBL" id="MTYJ01000001">
    <property type="protein sequence ID" value="OQV25919.1"/>
    <property type="molecule type" value="Genomic_DNA"/>
</dbReference>
<evidence type="ECO:0000313" key="8">
    <source>
        <dbReference type="EMBL" id="OQV25919.1"/>
    </source>
</evidence>
<feature type="transmembrane region" description="Helical" evidence="6">
    <location>
        <begin position="520"/>
        <end position="538"/>
    </location>
</feature>
<keyword evidence="4 6" id="KW-0472">Membrane</keyword>
<feature type="transmembrane region" description="Helical" evidence="6">
    <location>
        <begin position="287"/>
        <end position="304"/>
    </location>
</feature>
<dbReference type="Proteomes" id="UP000192578">
    <property type="component" value="Unassembled WGS sequence"/>
</dbReference>
<comment type="caution">
    <text evidence="8">The sequence shown here is derived from an EMBL/GenBank/DDBJ whole genome shotgun (WGS) entry which is preliminary data.</text>
</comment>
<feature type="compositionally biased region" description="Polar residues" evidence="5">
    <location>
        <begin position="629"/>
        <end position="640"/>
    </location>
</feature>
<dbReference type="GO" id="GO:0050803">
    <property type="term" value="P:regulation of synapse structure or activity"/>
    <property type="evidence" value="ECO:0007669"/>
    <property type="project" value="TreeGrafter"/>
</dbReference>
<dbReference type="GO" id="GO:0035249">
    <property type="term" value="P:synaptic transmission, glutamatergic"/>
    <property type="evidence" value="ECO:0007669"/>
    <property type="project" value="TreeGrafter"/>
</dbReference>
<proteinExistence type="predicted"/>
<feature type="domain" description="Major facilitator superfamily (MFS) profile" evidence="7">
    <location>
        <begin position="108"/>
        <end position="543"/>
    </location>
</feature>
<evidence type="ECO:0000313" key="9">
    <source>
        <dbReference type="Proteomes" id="UP000192578"/>
    </source>
</evidence>
<dbReference type="AlphaFoldDB" id="A0A1W0XEL4"/>
<dbReference type="GO" id="GO:0005313">
    <property type="term" value="F:L-glutamate transmembrane transporter activity"/>
    <property type="evidence" value="ECO:0007669"/>
    <property type="project" value="TreeGrafter"/>
</dbReference>
<dbReference type="GO" id="GO:0098700">
    <property type="term" value="P:neurotransmitter loading into synaptic vesicle"/>
    <property type="evidence" value="ECO:0007669"/>
    <property type="project" value="TreeGrafter"/>
</dbReference>
<organism evidence="8 9">
    <name type="scientific">Hypsibius exemplaris</name>
    <name type="common">Freshwater tardigrade</name>
    <dbReference type="NCBI Taxonomy" id="2072580"/>
    <lineage>
        <taxon>Eukaryota</taxon>
        <taxon>Metazoa</taxon>
        <taxon>Ecdysozoa</taxon>
        <taxon>Tardigrada</taxon>
        <taxon>Eutardigrada</taxon>
        <taxon>Parachela</taxon>
        <taxon>Hypsibioidea</taxon>
        <taxon>Hypsibiidae</taxon>
        <taxon>Hypsibius</taxon>
    </lineage>
</organism>
<feature type="transmembrane region" description="Helical" evidence="6">
    <location>
        <begin position="395"/>
        <end position="415"/>
    </location>
</feature>
<name>A0A1W0XEL4_HYPEX</name>
<dbReference type="FunFam" id="1.20.1250.20:FF:000226">
    <property type="entry name" value="Vesicular GLUtamate transporter"/>
    <property type="match status" value="1"/>
</dbReference>
<evidence type="ECO:0000256" key="2">
    <source>
        <dbReference type="ARBA" id="ARBA00022692"/>
    </source>
</evidence>
<evidence type="ECO:0000256" key="3">
    <source>
        <dbReference type="ARBA" id="ARBA00022989"/>
    </source>
</evidence>
<keyword evidence="3 6" id="KW-1133">Transmembrane helix</keyword>
<feature type="transmembrane region" description="Helical" evidence="6">
    <location>
        <begin position="195"/>
        <end position="214"/>
    </location>
</feature>
<dbReference type="GO" id="GO:0030672">
    <property type="term" value="C:synaptic vesicle membrane"/>
    <property type="evidence" value="ECO:0007669"/>
    <property type="project" value="TreeGrafter"/>
</dbReference>
<feature type="transmembrane region" description="Helical" evidence="6">
    <location>
        <begin position="427"/>
        <end position="446"/>
    </location>
</feature>